<dbReference type="GO" id="GO:0003755">
    <property type="term" value="F:peptidyl-prolyl cis-trans isomerase activity"/>
    <property type="evidence" value="ECO:0007669"/>
    <property type="project" value="UniProtKB-KW"/>
</dbReference>
<dbReference type="SUPFAM" id="SSF54534">
    <property type="entry name" value="FKBP-like"/>
    <property type="match status" value="1"/>
</dbReference>
<protein>
    <recommendedName>
        <fullName evidence="2 5">peptidylprolyl isomerase</fullName>
        <ecNumber evidence="2 5">5.2.1.8</ecNumber>
    </recommendedName>
</protein>
<gene>
    <name evidence="7" type="ORF">AURANDRAFT_24431</name>
</gene>
<dbReference type="GO" id="GO:0005737">
    <property type="term" value="C:cytoplasm"/>
    <property type="evidence" value="ECO:0007669"/>
    <property type="project" value="TreeGrafter"/>
</dbReference>
<dbReference type="GeneID" id="20219910"/>
<evidence type="ECO:0000256" key="3">
    <source>
        <dbReference type="ARBA" id="ARBA00023110"/>
    </source>
</evidence>
<dbReference type="PANTHER" id="PTHR10516">
    <property type="entry name" value="PEPTIDYL-PROLYL CIS-TRANS ISOMERASE"/>
    <property type="match status" value="1"/>
</dbReference>
<dbReference type="InterPro" id="IPR001179">
    <property type="entry name" value="PPIase_FKBP_dom"/>
</dbReference>
<name>F0Y4W8_AURAN</name>
<comment type="catalytic activity">
    <reaction evidence="1 5">
        <text>[protein]-peptidylproline (omega=180) = [protein]-peptidylproline (omega=0)</text>
        <dbReference type="Rhea" id="RHEA:16237"/>
        <dbReference type="Rhea" id="RHEA-COMP:10747"/>
        <dbReference type="Rhea" id="RHEA-COMP:10748"/>
        <dbReference type="ChEBI" id="CHEBI:83833"/>
        <dbReference type="ChEBI" id="CHEBI:83834"/>
        <dbReference type="EC" id="5.2.1.8"/>
    </reaction>
</comment>
<feature type="domain" description="PPIase FKBP-type" evidence="6">
    <location>
        <begin position="46"/>
        <end position="130"/>
    </location>
</feature>
<dbReference type="InterPro" id="IPR046357">
    <property type="entry name" value="PPIase_dom_sf"/>
</dbReference>
<evidence type="ECO:0000256" key="1">
    <source>
        <dbReference type="ARBA" id="ARBA00000971"/>
    </source>
</evidence>
<proteinExistence type="predicted"/>
<keyword evidence="3 5" id="KW-0697">Rotamase</keyword>
<dbReference type="OrthoDB" id="1902587at2759"/>
<dbReference type="Pfam" id="PF00254">
    <property type="entry name" value="FKBP_C"/>
    <property type="match status" value="1"/>
</dbReference>
<evidence type="ECO:0000259" key="6">
    <source>
        <dbReference type="PROSITE" id="PS50059"/>
    </source>
</evidence>
<evidence type="ECO:0000256" key="2">
    <source>
        <dbReference type="ARBA" id="ARBA00013194"/>
    </source>
</evidence>
<dbReference type="EC" id="5.2.1.8" evidence="2 5"/>
<evidence type="ECO:0000313" key="7">
    <source>
        <dbReference type="EMBL" id="EGB09897.1"/>
    </source>
</evidence>
<dbReference type="EMBL" id="GL833125">
    <property type="protein sequence ID" value="EGB09897.1"/>
    <property type="molecule type" value="Genomic_DNA"/>
</dbReference>
<dbReference type="KEGG" id="aaf:AURANDRAFT_24431"/>
<evidence type="ECO:0000256" key="4">
    <source>
        <dbReference type="ARBA" id="ARBA00023235"/>
    </source>
</evidence>
<feature type="non-terminal residue" evidence="7">
    <location>
        <position position="130"/>
    </location>
</feature>
<keyword evidence="8" id="KW-1185">Reference proteome</keyword>
<dbReference type="PROSITE" id="PS50059">
    <property type="entry name" value="FKBP_PPIASE"/>
    <property type="match status" value="1"/>
</dbReference>
<evidence type="ECO:0000313" key="8">
    <source>
        <dbReference type="Proteomes" id="UP000002729"/>
    </source>
</evidence>
<organism evidence="8">
    <name type="scientific">Aureococcus anophagefferens</name>
    <name type="common">Harmful bloom alga</name>
    <dbReference type="NCBI Taxonomy" id="44056"/>
    <lineage>
        <taxon>Eukaryota</taxon>
        <taxon>Sar</taxon>
        <taxon>Stramenopiles</taxon>
        <taxon>Ochrophyta</taxon>
        <taxon>Pelagophyceae</taxon>
        <taxon>Pelagomonadales</taxon>
        <taxon>Pelagomonadaceae</taxon>
        <taxon>Aureococcus</taxon>
    </lineage>
</organism>
<dbReference type="Gene3D" id="3.10.50.40">
    <property type="match status" value="1"/>
</dbReference>
<dbReference type="eggNOG" id="KOG0543">
    <property type="taxonomic scope" value="Eukaryota"/>
</dbReference>
<reference evidence="7 8" key="1">
    <citation type="journal article" date="2011" name="Proc. Natl. Acad. Sci. U.S.A.">
        <title>Niche of harmful alga Aureococcus anophagefferens revealed through ecogenomics.</title>
        <authorList>
            <person name="Gobler C.J."/>
            <person name="Berry D.L."/>
            <person name="Dyhrman S.T."/>
            <person name="Wilhelm S.W."/>
            <person name="Salamov A."/>
            <person name="Lobanov A.V."/>
            <person name="Zhang Y."/>
            <person name="Collier J.L."/>
            <person name="Wurch L.L."/>
            <person name="Kustka A.B."/>
            <person name="Dill B.D."/>
            <person name="Shah M."/>
            <person name="VerBerkmoes N.C."/>
            <person name="Kuo A."/>
            <person name="Terry A."/>
            <person name="Pangilinan J."/>
            <person name="Lindquist E.A."/>
            <person name="Lucas S."/>
            <person name="Paulsen I.T."/>
            <person name="Hattenrath-Lehmann T.K."/>
            <person name="Talmage S.C."/>
            <person name="Walker E.A."/>
            <person name="Koch F."/>
            <person name="Burson A.M."/>
            <person name="Marcoval M.A."/>
            <person name="Tang Y.Z."/>
            <person name="Lecleir G.R."/>
            <person name="Coyne K.J."/>
            <person name="Berg G.M."/>
            <person name="Bertrand E.M."/>
            <person name="Saito M.A."/>
            <person name="Gladyshev V.N."/>
            <person name="Grigoriev I.V."/>
        </authorList>
    </citation>
    <scope>NUCLEOTIDE SEQUENCE [LARGE SCALE GENOMIC DNA]</scope>
    <source>
        <strain evidence="8">CCMP 1984</strain>
    </source>
</reference>
<accession>F0Y4W8</accession>
<keyword evidence="4 5" id="KW-0413">Isomerase</keyword>
<dbReference type="InterPro" id="IPR050689">
    <property type="entry name" value="FKBP-type_PPIase"/>
</dbReference>
<sequence>MNGEDTHIGEVDNYAGAEDINSDGSVLKLTLKIGDEYGCPNLPKTGDEVAIHYTCKLAQNHEVVVTTKGKQRKKIRIGDPGVVTGMSEALKTMRTDEVSQFAVRPSKAYGDRGAPPKIPPNATLIFEIEL</sequence>
<dbReference type="InParanoid" id="F0Y4W8"/>
<evidence type="ECO:0000256" key="5">
    <source>
        <dbReference type="PROSITE-ProRule" id="PRU00277"/>
    </source>
</evidence>
<dbReference type="Proteomes" id="UP000002729">
    <property type="component" value="Unassembled WGS sequence"/>
</dbReference>
<dbReference type="PANTHER" id="PTHR10516:SF443">
    <property type="entry name" value="FK506-BINDING PROTEIN 59-RELATED"/>
    <property type="match status" value="1"/>
</dbReference>
<dbReference type="RefSeq" id="XP_009035923.1">
    <property type="nucleotide sequence ID" value="XM_009037675.1"/>
</dbReference>
<dbReference type="AlphaFoldDB" id="F0Y4W8"/>